<evidence type="ECO:0000313" key="9">
    <source>
        <dbReference type="EMBL" id="MDF0750841.1"/>
    </source>
</evidence>
<comment type="subunit">
    <text evidence="7">The complex comprises the extracytoplasmic solute receptor protein and the two transmembrane proteins.</text>
</comment>
<evidence type="ECO:0000313" key="10">
    <source>
        <dbReference type="Proteomes" id="UP001143391"/>
    </source>
</evidence>
<comment type="caution">
    <text evidence="9">The sequence shown here is derived from an EMBL/GenBank/DDBJ whole genome shotgun (WGS) entry which is preliminary data.</text>
</comment>
<evidence type="ECO:0000259" key="8">
    <source>
        <dbReference type="Pfam" id="PF06808"/>
    </source>
</evidence>
<accession>A0ABT5YAY1</accession>
<keyword evidence="3 7" id="KW-0997">Cell inner membrane</keyword>
<feature type="transmembrane region" description="Helical" evidence="7">
    <location>
        <begin position="251"/>
        <end position="268"/>
    </location>
</feature>
<keyword evidence="10" id="KW-1185">Reference proteome</keyword>
<evidence type="ECO:0000256" key="4">
    <source>
        <dbReference type="ARBA" id="ARBA00022692"/>
    </source>
</evidence>
<dbReference type="PANTHER" id="PTHR33362">
    <property type="entry name" value="SIALIC ACID TRAP TRANSPORTER PERMEASE PROTEIN SIAT-RELATED"/>
    <property type="match status" value="1"/>
</dbReference>
<dbReference type="PANTHER" id="PTHR33362:SF5">
    <property type="entry name" value="C4-DICARBOXYLATE TRAP TRANSPORTER LARGE PERMEASE PROTEIN DCTM"/>
    <property type="match status" value="1"/>
</dbReference>
<dbReference type="InterPro" id="IPR004681">
    <property type="entry name" value="TRAP_DctM"/>
</dbReference>
<evidence type="ECO:0000256" key="2">
    <source>
        <dbReference type="ARBA" id="ARBA00022475"/>
    </source>
</evidence>
<keyword evidence="6 7" id="KW-0472">Membrane</keyword>
<dbReference type="InterPro" id="IPR010656">
    <property type="entry name" value="DctM"/>
</dbReference>
<keyword evidence="4 7" id="KW-0812">Transmembrane</keyword>
<reference evidence="9" key="1">
    <citation type="submission" date="2022-07" db="EMBL/GenBank/DDBJ databases">
        <title>Marinobacter iranensis a new bacterium isolate from a hipersaline lake in Iran.</title>
        <authorList>
            <person name="Mohammad A.M.A."/>
            <person name="Cristina S.-P."/>
            <person name="Antonio V."/>
        </authorList>
    </citation>
    <scope>NUCLEOTIDE SEQUENCE</scope>
    <source>
        <strain evidence="9">71-i</strain>
    </source>
</reference>
<feature type="transmembrane region" description="Helical" evidence="7">
    <location>
        <begin position="321"/>
        <end position="347"/>
    </location>
</feature>
<feature type="transmembrane region" description="Helical" evidence="7">
    <location>
        <begin position="141"/>
        <end position="168"/>
    </location>
</feature>
<name>A0ABT5YAY1_9GAMM</name>
<feature type="transmembrane region" description="Helical" evidence="7">
    <location>
        <begin position="180"/>
        <end position="202"/>
    </location>
</feature>
<keyword evidence="7" id="KW-0813">Transport</keyword>
<evidence type="ECO:0000256" key="1">
    <source>
        <dbReference type="ARBA" id="ARBA00004429"/>
    </source>
</evidence>
<evidence type="ECO:0000256" key="3">
    <source>
        <dbReference type="ARBA" id="ARBA00022519"/>
    </source>
</evidence>
<dbReference type="EMBL" id="JANCMW010000006">
    <property type="protein sequence ID" value="MDF0750841.1"/>
    <property type="molecule type" value="Genomic_DNA"/>
</dbReference>
<dbReference type="NCBIfam" id="TIGR00786">
    <property type="entry name" value="dctM"/>
    <property type="match status" value="1"/>
</dbReference>
<comment type="subcellular location">
    <subcellularLocation>
        <location evidence="1 7">Cell inner membrane</location>
        <topology evidence="1 7">Multi-pass membrane protein</topology>
    </subcellularLocation>
</comment>
<protein>
    <recommendedName>
        <fullName evidence="7">TRAP transporter large permease protein</fullName>
    </recommendedName>
</protein>
<feature type="transmembrane region" description="Helical" evidence="7">
    <location>
        <begin position="280"/>
        <end position="301"/>
    </location>
</feature>
<dbReference type="PIRSF" id="PIRSF006066">
    <property type="entry name" value="HI0050"/>
    <property type="match status" value="1"/>
</dbReference>
<gene>
    <name evidence="9" type="ORF">NLU14_11450</name>
</gene>
<keyword evidence="5 7" id="KW-1133">Transmembrane helix</keyword>
<feature type="transmembrane region" description="Helical" evidence="7">
    <location>
        <begin position="60"/>
        <end position="80"/>
    </location>
</feature>
<comment type="similarity">
    <text evidence="7">Belongs to the TRAP transporter large permease family.</text>
</comment>
<feature type="transmembrane region" description="Helical" evidence="7">
    <location>
        <begin position="100"/>
        <end position="129"/>
    </location>
</feature>
<dbReference type="Proteomes" id="UP001143391">
    <property type="component" value="Unassembled WGS sequence"/>
</dbReference>
<feature type="transmembrane region" description="Helical" evidence="7">
    <location>
        <begin position="359"/>
        <end position="381"/>
    </location>
</feature>
<organism evidence="9 10">
    <name type="scientific">Marinobacter iranensis</name>
    <dbReference type="NCBI Taxonomy" id="2962607"/>
    <lineage>
        <taxon>Bacteria</taxon>
        <taxon>Pseudomonadati</taxon>
        <taxon>Pseudomonadota</taxon>
        <taxon>Gammaproteobacteria</taxon>
        <taxon>Pseudomonadales</taxon>
        <taxon>Marinobacteraceae</taxon>
        <taxon>Marinobacter</taxon>
    </lineage>
</organism>
<proteinExistence type="inferred from homology"/>
<feature type="transmembrane region" description="Helical" evidence="7">
    <location>
        <begin position="401"/>
        <end position="429"/>
    </location>
</feature>
<feature type="domain" description="TRAP C4-dicarboxylate transport system permease DctM subunit" evidence="8">
    <location>
        <begin position="12"/>
        <end position="426"/>
    </location>
</feature>
<sequence>MTHIEIGGLIIALLFTLLILGMPIAFSLLTSGMVGIFLTRGSAGFEYLISTFPYSHVSNFAYVVIPLFLLMSHMAFATGVSARAFEAANKFTAGLQGGLAVATIFACAIFSTVSGSSIATAAAIAKVAIPEMRAAGYSDKLAAGCVAVGGTLGVLIPPSSILIIYGLATGTSIVQLFTGALLPGALTAVAYVLGIVVMGRLNPLSVGGQKDHPRFNITDRFKGLLLTWEALVLFVLVVGSIYLGIATPNEAAAVGAFVAIIMAMARRGRFNILWHGLRESSAITSSVFALIIGAGMFSLALTTTRLPVEIAVWVSSLDVPIPVLLILILLPFLVLGAFIDGISMILLMMPIVFPIIEQVGVHPVLFGVLVVKVVEIGLITPPVGLNVFVVKGAVSDLDLKHVFLGCLPFLAIELMLIVLLISVPQLVLWPLG</sequence>
<evidence type="ECO:0000256" key="6">
    <source>
        <dbReference type="ARBA" id="ARBA00023136"/>
    </source>
</evidence>
<feature type="transmembrane region" description="Helical" evidence="7">
    <location>
        <begin position="223"/>
        <end position="245"/>
    </location>
</feature>
<evidence type="ECO:0000256" key="7">
    <source>
        <dbReference type="RuleBase" id="RU369079"/>
    </source>
</evidence>
<dbReference type="Pfam" id="PF06808">
    <property type="entry name" value="DctM"/>
    <property type="match status" value="1"/>
</dbReference>
<feature type="transmembrane region" description="Helical" evidence="7">
    <location>
        <begin position="6"/>
        <end position="39"/>
    </location>
</feature>
<comment type="function">
    <text evidence="7">Part of the tripartite ATP-independent periplasmic (TRAP) transport system.</text>
</comment>
<keyword evidence="2" id="KW-1003">Cell membrane</keyword>
<evidence type="ECO:0000256" key="5">
    <source>
        <dbReference type="ARBA" id="ARBA00022989"/>
    </source>
</evidence>
<dbReference type="RefSeq" id="WP_275706537.1">
    <property type="nucleotide sequence ID" value="NZ_JANCMW010000006.1"/>
</dbReference>